<sequence length="223" mass="25539">MSESKVELDKLYSQRFPEKERAQKHAIWKVLCGEFFSRHVKPTDTVVDIGAGYCEFINNIPAGRKIAVDLNPDVHRFAAPDVRVINESCTAIRELAGDSVDVVFMSNFLEHLPNKELVLDTFRECRRILRPGGRVLVLQPNIRYLPGEYWDYFDHHTPLTERSLVEGLQLAGLEPTTVIARFLPYTTKSRLPQAPWLVQLYLKLPLAWHILGKQAFVVAQKNS</sequence>
<dbReference type="RefSeq" id="WP_255916160.1">
    <property type="nucleotide sequence ID" value="NZ_JANFQO010000023.1"/>
</dbReference>
<dbReference type="SUPFAM" id="SSF53335">
    <property type="entry name" value="S-adenosyl-L-methionine-dependent methyltransferases"/>
    <property type="match status" value="1"/>
</dbReference>
<dbReference type="Gene3D" id="3.40.50.150">
    <property type="entry name" value="Vaccinia Virus protein VP39"/>
    <property type="match status" value="1"/>
</dbReference>
<reference evidence="2" key="1">
    <citation type="submission" date="2022-07" db="EMBL/GenBank/DDBJ databases">
        <title>Tahibacter sp., a new gammaproteobacterium isolated from the silt sample collected at pig farm.</title>
        <authorList>
            <person name="Chen H."/>
        </authorList>
    </citation>
    <scope>NUCLEOTIDE SEQUENCE</scope>
    <source>
        <strain evidence="2">P2K</strain>
    </source>
</reference>
<dbReference type="PANTHER" id="PTHR42912">
    <property type="entry name" value="METHYLTRANSFERASE"/>
    <property type="match status" value="1"/>
</dbReference>
<dbReference type="EMBL" id="JANFQO010000023">
    <property type="protein sequence ID" value="MCQ4166972.1"/>
    <property type="molecule type" value="Genomic_DNA"/>
</dbReference>
<dbReference type="Proteomes" id="UP001165498">
    <property type="component" value="Unassembled WGS sequence"/>
</dbReference>
<comment type="caution">
    <text evidence="2">The sequence shown here is derived from an EMBL/GenBank/DDBJ whole genome shotgun (WGS) entry which is preliminary data.</text>
</comment>
<protein>
    <submittedName>
        <fullName evidence="2">Methyltransferase domain-containing protein</fullName>
    </submittedName>
</protein>
<dbReference type="InterPro" id="IPR050508">
    <property type="entry name" value="Methyltransf_Superfamily"/>
</dbReference>
<name>A0ABT1QXF3_9GAMM</name>
<feature type="domain" description="Methyltransferase type 11" evidence="1">
    <location>
        <begin position="47"/>
        <end position="136"/>
    </location>
</feature>
<keyword evidence="2" id="KW-0489">Methyltransferase</keyword>
<organism evidence="2 3">
    <name type="scientific">Tahibacter harae</name>
    <dbReference type="NCBI Taxonomy" id="2963937"/>
    <lineage>
        <taxon>Bacteria</taxon>
        <taxon>Pseudomonadati</taxon>
        <taxon>Pseudomonadota</taxon>
        <taxon>Gammaproteobacteria</taxon>
        <taxon>Lysobacterales</taxon>
        <taxon>Rhodanobacteraceae</taxon>
        <taxon>Tahibacter</taxon>
    </lineage>
</organism>
<evidence type="ECO:0000313" key="2">
    <source>
        <dbReference type="EMBL" id="MCQ4166972.1"/>
    </source>
</evidence>
<dbReference type="CDD" id="cd02440">
    <property type="entry name" value="AdoMet_MTases"/>
    <property type="match status" value="1"/>
</dbReference>
<dbReference type="InterPro" id="IPR029063">
    <property type="entry name" value="SAM-dependent_MTases_sf"/>
</dbReference>
<accession>A0ABT1QXF3</accession>
<keyword evidence="3" id="KW-1185">Reference proteome</keyword>
<proteinExistence type="predicted"/>
<evidence type="ECO:0000313" key="3">
    <source>
        <dbReference type="Proteomes" id="UP001165498"/>
    </source>
</evidence>
<gene>
    <name evidence="2" type="ORF">NM961_19840</name>
</gene>
<keyword evidence="2" id="KW-0808">Transferase</keyword>
<evidence type="ECO:0000259" key="1">
    <source>
        <dbReference type="Pfam" id="PF08241"/>
    </source>
</evidence>
<dbReference type="GO" id="GO:0032259">
    <property type="term" value="P:methylation"/>
    <property type="evidence" value="ECO:0007669"/>
    <property type="project" value="UniProtKB-KW"/>
</dbReference>
<dbReference type="InterPro" id="IPR013216">
    <property type="entry name" value="Methyltransf_11"/>
</dbReference>
<dbReference type="Pfam" id="PF08241">
    <property type="entry name" value="Methyltransf_11"/>
    <property type="match status" value="1"/>
</dbReference>
<dbReference type="GO" id="GO:0008168">
    <property type="term" value="F:methyltransferase activity"/>
    <property type="evidence" value="ECO:0007669"/>
    <property type="project" value="UniProtKB-KW"/>
</dbReference>